<evidence type="ECO:0000256" key="2">
    <source>
        <dbReference type="ARBA" id="ARBA00004496"/>
    </source>
</evidence>
<name>A0A451BPN8_9GAMM</name>
<feature type="domain" description="PPIase FKBP-type" evidence="10">
    <location>
        <begin position="10"/>
        <end position="89"/>
    </location>
</feature>
<protein>
    <recommendedName>
        <fullName evidence="9">peptidylprolyl isomerase</fullName>
        <ecNumber evidence="9">5.2.1.8</ecNumber>
    </recommendedName>
</protein>
<evidence type="ECO:0000256" key="9">
    <source>
        <dbReference type="PROSITE-ProRule" id="PRU00277"/>
    </source>
</evidence>
<evidence type="ECO:0000256" key="6">
    <source>
        <dbReference type="ARBA" id="ARBA00023186"/>
    </source>
</evidence>
<evidence type="ECO:0000256" key="7">
    <source>
        <dbReference type="ARBA" id="ARBA00023235"/>
    </source>
</evidence>
<dbReference type="EMBL" id="CAADHB010000092">
    <property type="protein sequence ID" value="VFK80205.1"/>
    <property type="molecule type" value="Genomic_DNA"/>
</dbReference>
<evidence type="ECO:0000313" key="12">
    <source>
        <dbReference type="EMBL" id="VFK44963.1"/>
    </source>
</evidence>
<evidence type="ECO:0000256" key="1">
    <source>
        <dbReference type="ARBA" id="ARBA00000971"/>
    </source>
</evidence>
<dbReference type="InterPro" id="IPR001179">
    <property type="entry name" value="PPIase_FKBP_dom"/>
</dbReference>
<keyword evidence="4" id="KW-0963">Cytoplasm</keyword>
<dbReference type="PROSITE" id="PS50059">
    <property type="entry name" value="FKBP_PPIASE"/>
    <property type="match status" value="1"/>
</dbReference>
<evidence type="ECO:0000313" key="13">
    <source>
        <dbReference type="EMBL" id="VFK80205.1"/>
    </source>
</evidence>
<dbReference type="EMBL" id="CAADFR010000044">
    <property type="protein sequence ID" value="VFK39604.1"/>
    <property type="molecule type" value="Genomic_DNA"/>
</dbReference>
<comment type="catalytic activity">
    <reaction evidence="1 9">
        <text>[protein]-peptidylproline (omega=180) = [protein]-peptidylproline (omega=0)</text>
        <dbReference type="Rhea" id="RHEA:16237"/>
        <dbReference type="Rhea" id="RHEA-COMP:10747"/>
        <dbReference type="Rhea" id="RHEA-COMP:10748"/>
        <dbReference type="ChEBI" id="CHEBI:83833"/>
        <dbReference type="ChEBI" id="CHEBI:83834"/>
        <dbReference type="EC" id="5.2.1.8"/>
    </reaction>
</comment>
<dbReference type="PANTHER" id="PTHR47861:SF3">
    <property type="entry name" value="FKBP-TYPE PEPTIDYL-PROLYL CIS-TRANS ISOMERASE SLYD"/>
    <property type="match status" value="1"/>
</dbReference>
<sequence length="165" mass="18291">MMLDRIVELNRVVYLTYEIKDVAGNLLERTDIPVGYVHGGHSALFKKIEHSLEGHKVGDTVHVTLAPDEGFGEHDPGLVFTDDIENVPPEYRRIGAEATFENGQGEQRVMVVSRIADGKLTLDGNHPFAGKTVIFQVTISSIREAGKVEIEHGVPEDYMNTNTLH</sequence>
<dbReference type="InterPro" id="IPR046357">
    <property type="entry name" value="PPIase_dom_sf"/>
</dbReference>
<comment type="subcellular location">
    <subcellularLocation>
        <location evidence="2">Cytoplasm</location>
    </subcellularLocation>
</comment>
<dbReference type="GO" id="GO:0042026">
    <property type="term" value="P:protein refolding"/>
    <property type="evidence" value="ECO:0007669"/>
    <property type="project" value="UniProtKB-ARBA"/>
</dbReference>
<accession>A0A451BPN8</accession>
<dbReference type="EMBL" id="CAADFU010000046">
    <property type="protein sequence ID" value="VFK44963.1"/>
    <property type="molecule type" value="Genomic_DNA"/>
</dbReference>
<keyword evidence="6" id="KW-0143">Chaperone</keyword>
<dbReference type="SUPFAM" id="SSF54534">
    <property type="entry name" value="FKBP-like"/>
    <property type="match status" value="1"/>
</dbReference>
<proteinExistence type="inferred from homology"/>
<dbReference type="EC" id="5.2.1.8" evidence="9"/>
<comment type="similarity">
    <text evidence="3">Belongs to the FKBP-type PPIase family.</text>
</comment>
<evidence type="ECO:0000256" key="8">
    <source>
        <dbReference type="ARBA" id="ARBA00037071"/>
    </source>
</evidence>
<evidence type="ECO:0000313" key="11">
    <source>
        <dbReference type="EMBL" id="VFK39604.1"/>
    </source>
</evidence>
<gene>
    <name evidence="13" type="ORF">BECKSD772D_GA0070982_109211</name>
    <name evidence="12" type="ORF">BECKSD772E_GA0070983_104611</name>
    <name evidence="11" type="ORF">BECKSD772F_GA0070984_104411</name>
</gene>
<comment type="function">
    <text evidence="8">Also involved in hydrogenase metallocenter assembly, probably by participating in the nickel insertion step. This function in hydrogenase biosynthesis requires chaperone activity and the presence of the metal-binding domain, but not PPIase activity.</text>
</comment>
<dbReference type="GO" id="GO:0003755">
    <property type="term" value="F:peptidyl-prolyl cis-trans isomerase activity"/>
    <property type="evidence" value="ECO:0007669"/>
    <property type="project" value="UniProtKB-KW"/>
</dbReference>
<evidence type="ECO:0000256" key="4">
    <source>
        <dbReference type="ARBA" id="ARBA00022490"/>
    </source>
</evidence>
<evidence type="ECO:0000259" key="10">
    <source>
        <dbReference type="PROSITE" id="PS50059"/>
    </source>
</evidence>
<keyword evidence="5 9" id="KW-0697">Rotamase</keyword>
<dbReference type="GO" id="GO:0005737">
    <property type="term" value="C:cytoplasm"/>
    <property type="evidence" value="ECO:0007669"/>
    <property type="project" value="UniProtKB-SubCell"/>
</dbReference>
<dbReference type="PANTHER" id="PTHR47861">
    <property type="entry name" value="FKBP-TYPE PEPTIDYL-PROLYL CIS-TRANS ISOMERASE SLYD"/>
    <property type="match status" value="1"/>
</dbReference>
<evidence type="ECO:0000256" key="5">
    <source>
        <dbReference type="ARBA" id="ARBA00023110"/>
    </source>
</evidence>
<evidence type="ECO:0000256" key="3">
    <source>
        <dbReference type="ARBA" id="ARBA00006577"/>
    </source>
</evidence>
<dbReference type="Gene3D" id="3.10.50.40">
    <property type="match status" value="1"/>
</dbReference>
<organism evidence="13">
    <name type="scientific">Candidatus Kentrum sp. SD</name>
    <dbReference type="NCBI Taxonomy" id="2126332"/>
    <lineage>
        <taxon>Bacteria</taxon>
        <taxon>Pseudomonadati</taxon>
        <taxon>Pseudomonadota</taxon>
        <taxon>Gammaproteobacteria</taxon>
        <taxon>Candidatus Kentrum</taxon>
    </lineage>
</organism>
<dbReference type="AlphaFoldDB" id="A0A451BPN8"/>
<reference evidence="13" key="1">
    <citation type="submission" date="2019-02" db="EMBL/GenBank/DDBJ databases">
        <authorList>
            <person name="Gruber-Vodicka R. H."/>
            <person name="Seah K. B. B."/>
        </authorList>
    </citation>
    <scope>NUCLEOTIDE SEQUENCE</scope>
    <source>
        <strain evidence="13">BECK_S127</strain>
        <strain evidence="12">BECK_S1320</strain>
        <strain evidence="11">BECK_S1321</strain>
    </source>
</reference>
<keyword evidence="7 9" id="KW-0413">Isomerase</keyword>